<dbReference type="Proteomes" id="UP000800981">
    <property type="component" value="Unassembled WGS sequence"/>
</dbReference>
<feature type="transmembrane region" description="Helical" evidence="2">
    <location>
        <begin position="231"/>
        <end position="256"/>
    </location>
</feature>
<gene>
    <name evidence="3" type="ORF">G9H71_21445</name>
</gene>
<feature type="region of interest" description="Disordered" evidence="1">
    <location>
        <begin position="76"/>
        <end position="106"/>
    </location>
</feature>
<accession>A0ABX0GZH3</accession>
<feature type="transmembrane region" description="Helical" evidence="2">
    <location>
        <begin position="347"/>
        <end position="370"/>
    </location>
</feature>
<reference evidence="3 4" key="1">
    <citation type="submission" date="2020-03" db="EMBL/GenBank/DDBJ databases">
        <title>Two novel Motilibacter sp.</title>
        <authorList>
            <person name="Liu S."/>
        </authorList>
    </citation>
    <scope>NUCLEOTIDE SEQUENCE [LARGE SCALE GENOMIC DNA]</scope>
    <source>
        <strain evidence="3 4">E257</strain>
    </source>
</reference>
<keyword evidence="2" id="KW-0472">Membrane</keyword>
<protein>
    <recommendedName>
        <fullName evidence="5">Type II secretion system protein GspF domain-containing protein</fullName>
    </recommendedName>
</protein>
<evidence type="ECO:0000313" key="4">
    <source>
        <dbReference type="Proteomes" id="UP000800981"/>
    </source>
</evidence>
<keyword evidence="4" id="KW-1185">Reference proteome</keyword>
<proteinExistence type="predicted"/>
<feature type="transmembrane region" description="Helical" evidence="2">
    <location>
        <begin position="6"/>
        <end position="27"/>
    </location>
</feature>
<dbReference type="RefSeq" id="WP_166284803.1">
    <property type="nucleotide sequence ID" value="NZ_JAANNP010000141.1"/>
</dbReference>
<organism evidence="3 4">
    <name type="scientific">Motilibacter deserti</name>
    <dbReference type="NCBI Taxonomy" id="2714956"/>
    <lineage>
        <taxon>Bacteria</taxon>
        <taxon>Bacillati</taxon>
        <taxon>Actinomycetota</taxon>
        <taxon>Actinomycetes</taxon>
        <taxon>Motilibacterales</taxon>
        <taxon>Motilibacteraceae</taxon>
        <taxon>Motilibacter</taxon>
    </lineage>
</organism>
<keyword evidence="2" id="KW-1133">Transmembrane helix</keyword>
<sequence length="391" mass="41936">MDSLLLDVAIGLVFVYAVAAAVTTILTEGIARFIGLRARYLLLGIRTLVDGQPQPAAAEPPPADAFRGFREGIERALPNAPQPGSPEALDNTEALVEPPPPSAAPEAPLRQVSVALLGSPVLRNQGLKGQLGAADPRRWRELRKLPSYAPARSFGQAVVDLLIPDQQGRTTFDALERAVGALPEGTMFKQSMQSLLKNTEGDVAAFRENVENWYDDHMDRVSGWYKRRVRWISLAVGFLVVVLCNVNTVSVARALYTDQALREAVVTQALAASDCTGDADECLAQVRREIGSLRGTGLPVGWGEVAECSDTARQLRAEAGEDAAACTWLESRGLASATGNGGADAWFVVRLVLGFLLSWLALVPGARFWFDLLGRLGSLRSTGPRPARAAG</sequence>
<evidence type="ECO:0000313" key="3">
    <source>
        <dbReference type="EMBL" id="NHC16354.1"/>
    </source>
</evidence>
<dbReference type="EMBL" id="JAANNP010000141">
    <property type="protein sequence ID" value="NHC16354.1"/>
    <property type="molecule type" value="Genomic_DNA"/>
</dbReference>
<evidence type="ECO:0000256" key="1">
    <source>
        <dbReference type="SAM" id="MobiDB-lite"/>
    </source>
</evidence>
<name>A0ABX0GZH3_9ACTN</name>
<comment type="caution">
    <text evidence="3">The sequence shown here is derived from an EMBL/GenBank/DDBJ whole genome shotgun (WGS) entry which is preliminary data.</text>
</comment>
<keyword evidence="2" id="KW-0812">Transmembrane</keyword>
<evidence type="ECO:0000256" key="2">
    <source>
        <dbReference type="SAM" id="Phobius"/>
    </source>
</evidence>
<evidence type="ECO:0008006" key="5">
    <source>
        <dbReference type="Google" id="ProtNLM"/>
    </source>
</evidence>